<dbReference type="InterPro" id="IPR017896">
    <property type="entry name" value="4Fe4S_Fe-S-bd"/>
</dbReference>
<dbReference type="InterPro" id="IPR030948">
    <property type="entry name" value="TAT_var_transloc_signal_dom"/>
</dbReference>
<feature type="domain" description="4Fe-4S ferredoxin-type" evidence="2">
    <location>
        <begin position="911"/>
        <end position="942"/>
    </location>
</feature>
<organism evidence="3 4">
    <name type="scientific">Granulicella aggregans</name>
    <dbReference type="NCBI Taxonomy" id="474949"/>
    <lineage>
        <taxon>Bacteria</taxon>
        <taxon>Pseudomonadati</taxon>
        <taxon>Acidobacteriota</taxon>
        <taxon>Terriglobia</taxon>
        <taxon>Terriglobales</taxon>
        <taxon>Acidobacteriaceae</taxon>
        <taxon>Granulicella</taxon>
    </lineage>
</organism>
<keyword evidence="4" id="KW-1185">Reference proteome</keyword>
<gene>
    <name evidence="3" type="ORF">HDF16_002953</name>
</gene>
<reference evidence="3 4" key="1">
    <citation type="submission" date="2020-08" db="EMBL/GenBank/DDBJ databases">
        <title>Genomic Encyclopedia of Type Strains, Phase IV (KMG-V): Genome sequencing to study the core and pangenomes of soil and plant-associated prokaryotes.</title>
        <authorList>
            <person name="Whitman W."/>
        </authorList>
    </citation>
    <scope>NUCLEOTIDE SEQUENCE [LARGE SCALE GENOMIC DNA]</scope>
    <source>
        <strain evidence="3 4">M8UP14</strain>
    </source>
</reference>
<dbReference type="Gene3D" id="3.40.50.740">
    <property type="match status" value="1"/>
</dbReference>
<accession>A0A7W7ZE51</accession>
<dbReference type="EMBL" id="JACHIP010000004">
    <property type="protein sequence ID" value="MBB5058239.1"/>
    <property type="molecule type" value="Genomic_DNA"/>
</dbReference>
<sequence>MRDQREAAKSTTPAEEQMEEAMEKTNTNEAPVVVTRIAPAKLTLAEVQAKLEGKTGRRFWKDLDSLAETESFQNLMAEEFPRQAGNTNEWVDPVSRRGFMKVMGASFALAGLAGCTKQPDEPIYPYVKQPEDLVLGTSMFFATAHPFPTGALPLLVKSDAFRPIKLEGNPEHPVVKGKSDALTQATLLGMYDPDRSQHVIYKGETSSFGKFQQDFATAVKATNGGQGVYFLSETITSPTLAVQWKQLQAKYPQAKLVQYDPVNSDSSRAASKAAFGEYVDAQYKLEEADVILSLDADFLGGIAHPGFLPLAAAYAKRHRYELGEPMNRLYVVETMPTVTGMKAEHRLGLKPSQIVELAQTLATLVGASGGVGGVAGTSFSTPDSVRFVNALVKDLKANSGKVVVIPGEQAPAAVHAAAYALNASLGAIGKTVIYTETVNPIPSEQTADLKALVADMNAGKVSWLVMLGVNPFYSAPADLNFKDAFEKVPTTVHLGMYRDETGVLSTYHVNQAHFLEIWSDARAYDGTITIIQPMIAPMYDGKTAHDVFQSLLDNPQASAFDVVSANAKTYVKGDFAEGWRKALHDGWVEGTAFTAKGGSPKDGLTAAPVATSTSGYEISFKPDTSLYDGRYANIGWLQELSKQITSISWDNAAMMSMATMADLKVEETDVIELELNGRKVKAPVFMVPGHPDGVITVHLGFGRGPEAGRSAAKVGFDAYALRTADGALYAPGATAKKVDTGYDLCVTKVHNIEHRGAFAQRDLEKPLSDKTGTYSLAGHEAMERAIIRYATLEEVKKNPNFAHEQEEVGKSIPGALIGKVGYSPEGENPKHEESFFPDAWNYKKTDPATMKIQNAWGMAIDLNSCVGCNACVVSCYAENNIAVVGREQVKVGRNMQWIRIDTYFEGDLHAPKAHFQPMACQHCENAGCEQVCPVGATVHTPEGINTMVYNRCVGTRYCSNNCPYKVRRFNFLLYSDYDQESLKFMRNPDVSVRSRGVMEKCSYCIQRIEEAKITADKENREIRDGDVVTACQQACPTSAITFGNINDPNSKVAKLKAEERDYPVLADLNFRPRTTYMAGVINPNPELA</sequence>
<name>A0A7W7ZE51_9BACT</name>
<evidence type="ECO:0000256" key="1">
    <source>
        <dbReference type="SAM" id="MobiDB-lite"/>
    </source>
</evidence>
<dbReference type="RefSeq" id="WP_432432249.1">
    <property type="nucleotide sequence ID" value="NZ_JACHIP010000004.1"/>
</dbReference>
<dbReference type="Proteomes" id="UP000540989">
    <property type="component" value="Unassembled WGS sequence"/>
</dbReference>
<dbReference type="CDD" id="cd10551">
    <property type="entry name" value="PsrB"/>
    <property type="match status" value="1"/>
</dbReference>
<dbReference type="PANTHER" id="PTHR42783">
    <property type="entry name" value="GLUTAMATE SYNTHASE [NADPH] SMALL CHAIN"/>
    <property type="match status" value="1"/>
</dbReference>
<comment type="caution">
    <text evidence="3">The sequence shown here is derived from an EMBL/GenBank/DDBJ whole genome shotgun (WGS) entry which is preliminary data.</text>
</comment>
<proteinExistence type="predicted"/>
<protein>
    <submittedName>
        <fullName evidence="3">Molybdopterin-containing oxidoreductase family iron-sulfur binding subunit</fullName>
    </submittedName>
</protein>
<dbReference type="SUPFAM" id="SSF53706">
    <property type="entry name" value="Formate dehydrogenase/DMSO reductase, domains 1-3"/>
    <property type="match status" value="1"/>
</dbReference>
<evidence type="ECO:0000313" key="3">
    <source>
        <dbReference type="EMBL" id="MBB5058239.1"/>
    </source>
</evidence>
<dbReference type="Gene3D" id="3.30.70.20">
    <property type="match status" value="2"/>
</dbReference>
<feature type="region of interest" description="Disordered" evidence="1">
    <location>
        <begin position="1"/>
        <end position="29"/>
    </location>
</feature>
<feature type="domain" description="4Fe-4S ferredoxin-type" evidence="2">
    <location>
        <begin position="856"/>
        <end position="886"/>
    </location>
</feature>
<dbReference type="PANTHER" id="PTHR42783:SF3">
    <property type="entry name" value="GLUTAMATE SYNTHASE [NADPH] SMALL CHAIN-RELATED"/>
    <property type="match status" value="1"/>
</dbReference>
<dbReference type="PROSITE" id="PS51379">
    <property type="entry name" value="4FE4S_FER_2"/>
    <property type="match status" value="2"/>
</dbReference>
<dbReference type="Gene3D" id="3.40.228.10">
    <property type="entry name" value="Dimethylsulfoxide Reductase, domain 2"/>
    <property type="match status" value="1"/>
</dbReference>
<evidence type="ECO:0000259" key="2">
    <source>
        <dbReference type="PROSITE" id="PS51379"/>
    </source>
</evidence>
<evidence type="ECO:0000313" key="4">
    <source>
        <dbReference type="Proteomes" id="UP000540989"/>
    </source>
</evidence>
<dbReference type="NCBIfam" id="TIGR04519">
    <property type="entry name" value="MoCo_extend_TAT"/>
    <property type="match status" value="1"/>
</dbReference>
<dbReference type="SUPFAM" id="SSF54862">
    <property type="entry name" value="4Fe-4S ferredoxins"/>
    <property type="match status" value="1"/>
</dbReference>
<dbReference type="Pfam" id="PF12838">
    <property type="entry name" value="Fer4_7"/>
    <property type="match status" value="1"/>
</dbReference>
<dbReference type="AlphaFoldDB" id="A0A7W7ZE51"/>